<dbReference type="PANTHER" id="PTHR43130:SF3">
    <property type="entry name" value="HTH-TYPE TRANSCRIPTIONAL REGULATOR RV1931C"/>
    <property type="match status" value="1"/>
</dbReference>
<proteinExistence type="predicted"/>
<dbReference type="Proteomes" id="UP001500037">
    <property type="component" value="Unassembled WGS sequence"/>
</dbReference>
<feature type="domain" description="DJ-1/PfpI" evidence="1">
    <location>
        <begin position="50"/>
        <end position="138"/>
    </location>
</feature>
<dbReference type="SUPFAM" id="SSF52317">
    <property type="entry name" value="Class I glutamine amidotransferase-like"/>
    <property type="match status" value="1"/>
</dbReference>
<comment type="caution">
    <text evidence="2">The sequence shown here is derived from an EMBL/GenBank/DDBJ whole genome shotgun (WGS) entry which is preliminary data.</text>
</comment>
<evidence type="ECO:0000313" key="2">
    <source>
        <dbReference type="EMBL" id="GAA1226357.1"/>
    </source>
</evidence>
<name>A0ABN1VZB0_9ACTN</name>
<protein>
    <recommendedName>
        <fullName evidence="1">DJ-1/PfpI domain-containing protein</fullName>
    </recommendedName>
</protein>
<dbReference type="InterPro" id="IPR002818">
    <property type="entry name" value="DJ-1/PfpI"/>
</dbReference>
<accession>A0ABN1VZB0</accession>
<organism evidence="2 3">
    <name type="scientific">Kitasatospora nipponensis</name>
    <dbReference type="NCBI Taxonomy" id="258049"/>
    <lineage>
        <taxon>Bacteria</taxon>
        <taxon>Bacillati</taxon>
        <taxon>Actinomycetota</taxon>
        <taxon>Actinomycetes</taxon>
        <taxon>Kitasatosporales</taxon>
        <taxon>Streptomycetaceae</taxon>
        <taxon>Kitasatospora</taxon>
    </lineage>
</organism>
<dbReference type="InterPro" id="IPR052158">
    <property type="entry name" value="INH-QAR"/>
</dbReference>
<gene>
    <name evidence="2" type="ORF">GCM10009665_16170</name>
</gene>
<keyword evidence="3" id="KW-1185">Reference proteome</keyword>
<evidence type="ECO:0000259" key="1">
    <source>
        <dbReference type="Pfam" id="PF01965"/>
    </source>
</evidence>
<reference evidence="2 3" key="1">
    <citation type="journal article" date="2019" name="Int. J. Syst. Evol. Microbiol.">
        <title>The Global Catalogue of Microorganisms (GCM) 10K type strain sequencing project: providing services to taxonomists for standard genome sequencing and annotation.</title>
        <authorList>
            <consortium name="The Broad Institute Genomics Platform"/>
            <consortium name="The Broad Institute Genome Sequencing Center for Infectious Disease"/>
            <person name="Wu L."/>
            <person name="Ma J."/>
        </authorList>
    </citation>
    <scope>NUCLEOTIDE SEQUENCE [LARGE SCALE GENOMIC DNA]</scope>
    <source>
        <strain evidence="2 3">JCM 13004</strain>
    </source>
</reference>
<dbReference type="InterPro" id="IPR029062">
    <property type="entry name" value="Class_I_gatase-like"/>
</dbReference>
<sequence length="186" mass="19342">MRPRLVLVAHPDPVEPLDLLPVVRILEKCGEDAFAVRVRALDGPPGSGAAQPADVLLVPGGRGSERDYGQGPVARALDAHMGAGRPVYTVCSGAFVLAGRGLLTGRTVATHSAKSERLARLGGCTVRPGLVRDGTLTSVGGTAVGHVKALALALRIVADQTPERLPALLATLDVDPHLLPRLEVVR</sequence>
<dbReference type="Gene3D" id="3.40.50.880">
    <property type="match status" value="1"/>
</dbReference>
<evidence type="ECO:0000313" key="3">
    <source>
        <dbReference type="Proteomes" id="UP001500037"/>
    </source>
</evidence>
<dbReference type="PANTHER" id="PTHR43130">
    <property type="entry name" value="ARAC-FAMILY TRANSCRIPTIONAL REGULATOR"/>
    <property type="match status" value="1"/>
</dbReference>
<dbReference type="EMBL" id="BAAALF010000017">
    <property type="protein sequence ID" value="GAA1226357.1"/>
    <property type="molecule type" value="Genomic_DNA"/>
</dbReference>
<dbReference type="RefSeq" id="WP_344440552.1">
    <property type="nucleotide sequence ID" value="NZ_BAAALF010000017.1"/>
</dbReference>
<dbReference type="Pfam" id="PF01965">
    <property type="entry name" value="DJ-1_PfpI"/>
    <property type="match status" value="1"/>
</dbReference>